<dbReference type="Pfam" id="PF01757">
    <property type="entry name" value="Acyl_transf_3"/>
    <property type="match status" value="1"/>
</dbReference>
<reference evidence="3 4" key="2">
    <citation type="submission" date="2020-05" db="EMBL/GenBank/DDBJ databases">
        <title>Draft genome sequence of Desulfovibrio sp. strainFSS-1.</title>
        <authorList>
            <person name="Shimoshige H."/>
            <person name="Kobayashi H."/>
            <person name="Maekawa T."/>
        </authorList>
    </citation>
    <scope>NUCLEOTIDE SEQUENCE [LARGE SCALE GENOMIC DNA]</scope>
    <source>
        <strain evidence="3 4">SIID29052-01</strain>
    </source>
</reference>
<dbReference type="AlphaFoldDB" id="A0A6V8LV27"/>
<dbReference type="EMBL" id="BLTE01000008">
    <property type="protein sequence ID" value="GFK94168.1"/>
    <property type="molecule type" value="Genomic_DNA"/>
</dbReference>
<reference evidence="3 4" key="1">
    <citation type="submission" date="2020-04" db="EMBL/GenBank/DDBJ databases">
        <authorList>
            <consortium name="Desulfovibrio sp. FSS-1 genome sequencing consortium"/>
            <person name="Shimoshige H."/>
            <person name="Kobayashi H."/>
            <person name="Maekawa T."/>
        </authorList>
    </citation>
    <scope>NUCLEOTIDE SEQUENCE [LARGE SCALE GENOMIC DNA]</scope>
    <source>
        <strain evidence="3 4">SIID29052-01</strain>
    </source>
</reference>
<evidence type="ECO:0000259" key="2">
    <source>
        <dbReference type="Pfam" id="PF01757"/>
    </source>
</evidence>
<keyword evidence="1" id="KW-1133">Transmembrane helix</keyword>
<accession>A0A6V8LV27</accession>
<dbReference type="RefSeq" id="WP_173083985.1">
    <property type="nucleotide sequence ID" value="NZ_BLTE01000008.1"/>
</dbReference>
<protein>
    <recommendedName>
        <fullName evidence="2">Acyltransferase 3 domain-containing protein</fullName>
    </recommendedName>
</protein>
<feature type="transmembrane region" description="Helical" evidence="1">
    <location>
        <begin position="203"/>
        <end position="219"/>
    </location>
</feature>
<dbReference type="InterPro" id="IPR002656">
    <property type="entry name" value="Acyl_transf_3_dom"/>
</dbReference>
<keyword evidence="4" id="KW-1185">Reference proteome</keyword>
<dbReference type="GO" id="GO:0016747">
    <property type="term" value="F:acyltransferase activity, transferring groups other than amino-acyl groups"/>
    <property type="evidence" value="ECO:0007669"/>
    <property type="project" value="InterPro"/>
</dbReference>
<sequence length="325" mass="36116">MTERRASLDWLKALLITFVVVWHARPWLLDAQAPFLARACFGFFYFHATTLAVPTFLLVSLYLYFQGREAKPGYFGRRMARLLQLYLFWTLTQWLTSWAFTGELAPLTFSHVLQGGPSLPYVGGSVFYFLSDLLVLTVLAEGYARLGPAWRARAGWAVAGFATGFVGLEQAYGIPSYIGLEFFVLYVPAAFHAKELARHGRAFALAWFAFACLESWLIAVHGLEVRTYCRYSNICGALALMGYALSLDLPRRGAVETLSRLSLGVFAVHKIPQSLAHMALAALATPQAALAPSNPQLLALFACTVLGTGVMLWAMDRSPLRRFIR</sequence>
<keyword evidence="1" id="KW-0812">Transmembrane</keyword>
<feature type="transmembrane region" description="Helical" evidence="1">
    <location>
        <begin position="7"/>
        <end position="24"/>
    </location>
</feature>
<evidence type="ECO:0000256" key="1">
    <source>
        <dbReference type="SAM" id="Phobius"/>
    </source>
</evidence>
<gene>
    <name evidence="3" type="ORF">NNJEOMEG_02008</name>
</gene>
<feature type="transmembrane region" description="Helical" evidence="1">
    <location>
        <begin position="121"/>
        <end position="140"/>
    </location>
</feature>
<keyword evidence="1" id="KW-0472">Membrane</keyword>
<evidence type="ECO:0000313" key="3">
    <source>
        <dbReference type="EMBL" id="GFK94168.1"/>
    </source>
</evidence>
<proteinExistence type="predicted"/>
<feature type="domain" description="Acyltransferase 3" evidence="2">
    <location>
        <begin position="6"/>
        <end position="311"/>
    </location>
</feature>
<comment type="caution">
    <text evidence="3">The sequence shown here is derived from an EMBL/GenBank/DDBJ whole genome shotgun (WGS) entry which is preliminary data.</text>
</comment>
<feature type="transmembrane region" description="Helical" evidence="1">
    <location>
        <begin position="261"/>
        <end position="284"/>
    </location>
</feature>
<feature type="transmembrane region" description="Helical" evidence="1">
    <location>
        <begin position="85"/>
        <end position="101"/>
    </location>
</feature>
<dbReference type="Proteomes" id="UP000494245">
    <property type="component" value="Unassembled WGS sequence"/>
</dbReference>
<feature type="transmembrane region" description="Helical" evidence="1">
    <location>
        <begin position="296"/>
        <end position="315"/>
    </location>
</feature>
<evidence type="ECO:0000313" key="4">
    <source>
        <dbReference type="Proteomes" id="UP000494245"/>
    </source>
</evidence>
<organism evidence="3 4">
    <name type="scientific">Fundidesulfovibrio magnetotacticus</name>
    <dbReference type="NCBI Taxonomy" id="2730080"/>
    <lineage>
        <taxon>Bacteria</taxon>
        <taxon>Pseudomonadati</taxon>
        <taxon>Thermodesulfobacteriota</taxon>
        <taxon>Desulfovibrionia</taxon>
        <taxon>Desulfovibrionales</taxon>
        <taxon>Desulfovibrionaceae</taxon>
        <taxon>Fundidesulfovibrio</taxon>
    </lineage>
</organism>
<feature type="transmembrane region" description="Helical" evidence="1">
    <location>
        <begin position="152"/>
        <end position="168"/>
    </location>
</feature>
<feature type="transmembrane region" description="Helical" evidence="1">
    <location>
        <begin position="44"/>
        <end position="65"/>
    </location>
</feature>
<name>A0A6V8LV27_9BACT</name>